<accession>A0A127AW94</accession>
<evidence type="ECO:0000259" key="4">
    <source>
        <dbReference type="PROSITE" id="PS50901"/>
    </source>
</evidence>
<keyword evidence="1" id="KW-0547">Nucleotide-binding</keyword>
<dbReference type="RefSeq" id="YP_009302548.1">
    <property type="nucleotide sequence ID" value="NC_031245.1"/>
</dbReference>
<dbReference type="PANTHER" id="PTHR22683">
    <property type="entry name" value="SPORULATION PROTEIN RELATED"/>
    <property type="match status" value="1"/>
</dbReference>
<sequence>MLLEGGLLAAGLSIWGLYKYETNPSTQFKRKLNDAMNRAGLRFKFKNKSGHEVIERPVLLSIEPSEYGWKTQFRLPVGMVPDDIVEAKAVLEGAINAELDLDYEGQLITINFYTHPIPEPGSEAAMYSKSLVEQVQKYPLGIPIGHSKVGFIVHDLSEGSAPHLLVGGQTGMGKSNILNLIITTLIKAYSKDHVHIHLIDTKMVEFFKFKNLDHVRSCSIDISDGVKSVTNIQRELRERQKLLMTSGYSNILDYNRDSDESEKLPFIVLIVDEFGDFQGVSDFWKPVDELGRKGRAMGIHVILSTQRPDAQTLPPKVKANLAGVVCLKTKTKSNSQILLDSTRAFKLPLKKGRALFQLDGLREVQIPYIEEKVLEEQLGILINKRFRKRNGEVVILDPSERDYDRDVVNVTPNPESDTEYLNSASLLGISGSAESHQDLTANKVQRKSLPNPESSKSERSNYIDTVKEIEKLEAQAFKYNEEMNDLGRELYELHSKYISETNSRIKSQLSKSGLEVKEKYENLQKHRDDLLLKSTQLRKTLGKK</sequence>
<keyword evidence="2" id="KW-0067">ATP-binding</keyword>
<dbReference type="Proteomes" id="UP000203261">
    <property type="component" value="Segment"/>
</dbReference>
<dbReference type="PANTHER" id="PTHR22683:SF1">
    <property type="entry name" value="TYPE VII SECRETION SYSTEM PROTEIN ESSC"/>
    <property type="match status" value="1"/>
</dbReference>
<name>A0A127AW94_9CAUD</name>
<reference evidence="5 6" key="1">
    <citation type="submission" date="2015-08" db="EMBL/GenBank/DDBJ databases">
        <authorList>
            <person name="Babu N.S."/>
            <person name="Beckwith C.J."/>
            <person name="Beseler K.G."/>
            <person name="Brison A."/>
            <person name="Carone J.V."/>
            <person name="Caskin T.P."/>
            <person name="Diamond M."/>
            <person name="Durham M.E."/>
            <person name="Foxe J.M."/>
            <person name="Go M."/>
            <person name="Henderson B.A."/>
            <person name="Jones I.B."/>
            <person name="McGettigan J.A."/>
            <person name="Micheletti S.J."/>
            <person name="Nasrallah M.E."/>
            <person name="Ortiz D."/>
            <person name="Piller C.R."/>
            <person name="Privatt S.R."/>
            <person name="Schneider S.L."/>
            <person name="Sharp S."/>
            <person name="Smith T.C."/>
            <person name="Stanton J.D."/>
            <person name="Ullery H.E."/>
            <person name="Wilson R.J."/>
            <person name="Serrano M.G."/>
            <person name="Buck G."/>
            <person name="Lee V."/>
            <person name="Wang Y."/>
            <person name="Carvalho R."/>
            <person name="Voegtly L."/>
            <person name="Shi R."/>
            <person name="Duckworth R."/>
            <person name="Johnson A."/>
            <person name="Loviza R."/>
            <person name="Walstead R."/>
            <person name="Shah Z."/>
            <person name="Kiflezghi M."/>
            <person name="Wade K."/>
            <person name="Ball S.L."/>
            <person name="Bradley K.W."/>
            <person name="Asai D.J."/>
            <person name="Bowman C.A."/>
            <person name="Russell D.A."/>
            <person name="Pope W.H."/>
            <person name="Jacobs-Sera D."/>
            <person name="Hendrix R.W."/>
            <person name="Hatfull G.F."/>
        </authorList>
    </citation>
    <scope>NUCLEOTIDE SEQUENCE [LARGE SCALE GENOMIC DNA]</scope>
</reference>
<dbReference type="GO" id="GO:0051301">
    <property type="term" value="P:cell division"/>
    <property type="evidence" value="ECO:0007669"/>
    <property type="project" value="UniProtKB-KW"/>
</dbReference>
<dbReference type="InterPro" id="IPR027417">
    <property type="entry name" value="P-loop_NTPase"/>
</dbReference>
<dbReference type="EMBL" id="KT624200">
    <property type="protein sequence ID" value="AMM44959.1"/>
    <property type="molecule type" value="Genomic_DNA"/>
</dbReference>
<keyword evidence="5" id="KW-0131">Cell cycle</keyword>
<keyword evidence="3" id="KW-0175">Coiled coil</keyword>
<proteinExistence type="predicted"/>
<evidence type="ECO:0000256" key="1">
    <source>
        <dbReference type="ARBA" id="ARBA00022741"/>
    </source>
</evidence>
<dbReference type="KEGG" id="vg:29125328"/>
<keyword evidence="5" id="KW-0132">Cell division</keyword>
<dbReference type="GeneID" id="29125328"/>
<dbReference type="GO" id="GO:0003677">
    <property type="term" value="F:DNA binding"/>
    <property type="evidence" value="ECO:0007669"/>
    <property type="project" value="InterPro"/>
</dbReference>
<dbReference type="InterPro" id="IPR050206">
    <property type="entry name" value="FtsK/SpoIIIE/SftA"/>
</dbReference>
<keyword evidence="6" id="KW-1185">Reference proteome</keyword>
<dbReference type="GO" id="GO:0005524">
    <property type="term" value="F:ATP binding"/>
    <property type="evidence" value="ECO:0007669"/>
    <property type="project" value="UniProtKB-KW"/>
</dbReference>
<evidence type="ECO:0000256" key="3">
    <source>
        <dbReference type="SAM" id="Coils"/>
    </source>
</evidence>
<evidence type="ECO:0000256" key="2">
    <source>
        <dbReference type="ARBA" id="ARBA00022840"/>
    </source>
</evidence>
<evidence type="ECO:0000313" key="6">
    <source>
        <dbReference type="Proteomes" id="UP000203261"/>
    </source>
</evidence>
<dbReference type="OrthoDB" id="485at10239"/>
<protein>
    <submittedName>
        <fullName evidence="5">Cell division protein FtsK/SpoIIIE</fullName>
    </submittedName>
</protein>
<organism evidence="5 6">
    <name type="scientific">Bacillus phage SP-15</name>
    <dbReference type="NCBI Taxonomy" id="1792032"/>
    <lineage>
        <taxon>Viruses</taxon>
        <taxon>Duplodnaviria</taxon>
        <taxon>Heunggongvirae</taxon>
        <taxon>Uroviricota</taxon>
        <taxon>Caudoviricetes</taxon>
        <taxon>Thornevirus</taxon>
        <taxon>Thornevirus SP15</taxon>
    </lineage>
</organism>
<gene>
    <name evidence="5" type="ORF">SP15_161</name>
</gene>
<dbReference type="PROSITE" id="PS50901">
    <property type="entry name" value="FTSK"/>
    <property type="match status" value="1"/>
</dbReference>
<feature type="domain" description="FtsK" evidence="4">
    <location>
        <begin position="146"/>
        <end position="336"/>
    </location>
</feature>
<dbReference type="InterPro" id="IPR002543">
    <property type="entry name" value="FtsK_dom"/>
</dbReference>
<dbReference type="Gene3D" id="3.40.50.300">
    <property type="entry name" value="P-loop containing nucleotide triphosphate hydrolases"/>
    <property type="match status" value="1"/>
</dbReference>
<evidence type="ECO:0000313" key="5">
    <source>
        <dbReference type="EMBL" id="AMM44959.1"/>
    </source>
</evidence>
<dbReference type="Pfam" id="PF01580">
    <property type="entry name" value="FtsK_SpoIIIE"/>
    <property type="match status" value="1"/>
</dbReference>
<dbReference type="SUPFAM" id="SSF52540">
    <property type="entry name" value="P-loop containing nucleoside triphosphate hydrolases"/>
    <property type="match status" value="1"/>
</dbReference>
<feature type="coiled-coil region" evidence="3">
    <location>
        <begin position="462"/>
        <end position="489"/>
    </location>
</feature>